<evidence type="ECO:0000313" key="3">
    <source>
        <dbReference type="EMBL" id="OLQ01541.1"/>
    </source>
</evidence>
<organism evidence="3 4">
    <name type="scientific">Symbiodinium microadriaticum</name>
    <name type="common">Dinoflagellate</name>
    <name type="synonym">Zooxanthella microadriatica</name>
    <dbReference type="NCBI Taxonomy" id="2951"/>
    <lineage>
        <taxon>Eukaryota</taxon>
        <taxon>Sar</taxon>
        <taxon>Alveolata</taxon>
        <taxon>Dinophyceae</taxon>
        <taxon>Suessiales</taxon>
        <taxon>Symbiodiniaceae</taxon>
        <taxon>Symbiodinium</taxon>
    </lineage>
</organism>
<comment type="caution">
    <text evidence="3">The sequence shown here is derived from an EMBL/GenBank/DDBJ whole genome shotgun (WGS) entry which is preliminary data.</text>
</comment>
<proteinExistence type="predicted"/>
<protein>
    <submittedName>
        <fullName evidence="3">Uncharacterized protein</fullName>
    </submittedName>
</protein>
<dbReference type="OrthoDB" id="414458at2759"/>
<keyword evidence="2" id="KW-0732">Signal</keyword>
<evidence type="ECO:0000313" key="4">
    <source>
        <dbReference type="Proteomes" id="UP000186817"/>
    </source>
</evidence>
<sequence length="721" mass="79106">MSVPMKLQLLPLLLGLTWSKDCAEPDLEHWRSQLRDADVVDLLGHLEQGQDDLCVMDAAAGRLKVLWEHSVVGFEKAPGDGVMTVELPEGQGSCLLCTQPGKQEACSASAVGTTSCKEVLKGGLSKSGFPWSWDGVKCTSCKAALVTVAGGAQVILDASGEGEAQAVTLLSTAAVLKAAAAASGKSLGEAALRNRVAMGALTSLAVVMSVALNKVGVLPMSPDEAQPCFVDWMLDNLEMVFLTAGQGVLPGLAALVADWKCCSSDRYRKTVDAVEAGEAMAQNTLKELANFRATRAFAAAGAFASPDWKQLDRVHWKEITDQKFGAFCAKDAAPKVANTAQQKRTQQENELDWQVCWCAQFCQTWLASSTPPGSARACYETLQGSNERIVCSGAWWEELRKQQGQPVEKTYAPLMYKKPPYGGFKIQAPPGVKILLSFGGRTKNFYDQPSASDIGLERARRLKALLTQKYDPSLNPNFVYIDADALDDMDGKYTNANGRTLNVYWEQYYKDAMHNARLIIFLVDKAWLLSRNCFEELAWAQGKQLCTKHNEWPYRLDMCDYEEREFESKPFVDAPAPLRIVAFLGQEALEHRGGAGKTCPQHSLQGYGDTSGQCMSMAGFEEMPCDELTHDYDIQLQNVMDLVAAREAEWNSSHWISVVSFDGWLPSDELQLTTPQQPQHAGHGFADVGPWSLQALPSARQDQEVNGEWESPEAPPCYISR</sequence>
<evidence type="ECO:0000256" key="1">
    <source>
        <dbReference type="SAM" id="MobiDB-lite"/>
    </source>
</evidence>
<gene>
    <name evidence="3" type="ORF">AK812_SmicGene15707</name>
</gene>
<feature type="chain" id="PRO_5013181066" evidence="2">
    <location>
        <begin position="20"/>
        <end position="721"/>
    </location>
</feature>
<name>A0A1Q9E2B2_SYMMI</name>
<dbReference type="AlphaFoldDB" id="A0A1Q9E2B2"/>
<keyword evidence="4" id="KW-1185">Reference proteome</keyword>
<evidence type="ECO:0000256" key="2">
    <source>
        <dbReference type="SAM" id="SignalP"/>
    </source>
</evidence>
<accession>A0A1Q9E2B2</accession>
<dbReference type="EMBL" id="LSRX01000289">
    <property type="protein sequence ID" value="OLQ01541.1"/>
    <property type="molecule type" value="Genomic_DNA"/>
</dbReference>
<reference evidence="3 4" key="1">
    <citation type="submission" date="2016-02" db="EMBL/GenBank/DDBJ databases">
        <title>Genome analysis of coral dinoflagellate symbionts highlights evolutionary adaptations to a symbiotic lifestyle.</title>
        <authorList>
            <person name="Aranda M."/>
            <person name="Li Y."/>
            <person name="Liew Y.J."/>
            <person name="Baumgarten S."/>
            <person name="Simakov O."/>
            <person name="Wilson M."/>
            <person name="Piel J."/>
            <person name="Ashoor H."/>
            <person name="Bougouffa S."/>
            <person name="Bajic V.B."/>
            <person name="Ryu T."/>
            <person name="Ravasi T."/>
            <person name="Bayer T."/>
            <person name="Micklem G."/>
            <person name="Kim H."/>
            <person name="Bhak J."/>
            <person name="Lajeunesse T.C."/>
            <person name="Voolstra C.R."/>
        </authorList>
    </citation>
    <scope>NUCLEOTIDE SEQUENCE [LARGE SCALE GENOMIC DNA]</scope>
    <source>
        <strain evidence="3 4">CCMP2467</strain>
    </source>
</reference>
<dbReference type="Proteomes" id="UP000186817">
    <property type="component" value="Unassembled WGS sequence"/>
</dbReference>
<feature type="region of interest" description="Disordered" evidence="1">
    <location>
        <begin position="696"/>
        <end position="721"/>
    </location>
</feature>
<feature type="signal peptide" evidence="2">
    <location>
        <begin position="1"/>
        <end position="19"/>
    </location>
</feature>